<dbReference type="Proteomes" id="UP001610334">
    <property type="component" value="Unassembled WGS sequence"/>
</dbReference>
<proteinExistence type="predicted"/>
<gene>
    <name evidence="1" type="ORF">BJX63DRAFT_427669</name>
</gene>
<comment type="caution">
    <text evidence="1">The sequence shown here is derived from an EMBL/GenBank/DDBJ whole genome shotgun (WGS) entry which is preliminary data.</text>
</comment>
<protein>
    <submittedName>
        <fullName evidence="1">Uncharacterized protein</fullName>
    </submittedName>
</protein>
<organism evidence="1 2">
    <name type="scientific">Aspergillus granulosus</name>
    <dbReference type="NCBI Taxonomy" id="176169"/>
    <lineage>
        <taxon>Eukaryota</taxon>
        <taxon>Fungi</taxon>
        <taxon>Dikarya</taxon>
        <taxon>Ascomycota</taxon>
        <taxon>Pezizomycotina</taxon>
        <taxon>Eurotiomycetes</taxon>
        <taxon>Eurotiomycetidae</taxon>
        <taxon>Eurotiales</taxon>
        <taxon>Aspergillaceae</taxon>
        <taxon>Aspergillus</taxon>
        <taxon>Aspergillus subgen. Nidulantes</taxon>
    </lineage>
</organism>
<sequence length="730" mass="78917">MNTVESSNVGYLKQYYKKSLLLFQASKGCAKTNAKLSVYLDAEVAMDSTYAYYLSGTLVPPALDGTYAYFGAQPSVYLGVTVQGSAQMQYTSERKPLDLYGQIKSIVQISGTMSVGAKYTFDKAEVYWPQDADEADYSKINDLIDDPEPVESGLVPEFSASVQASADLDILVTPEANIGINVGGSSLLGGVTLVDAQVAAFVNSSLRFHADASAIASGDSSSGEASYSYNYGVYLLYNIGFGGHASIPFYSWYMAARNLFDSPKSITLYENGDVGSTNLYSSGTKRSLEGNEDPVFDDDSALDSPRAILGVERVVGFDSNTNMLWGSEPSLLNVTDAQPLRRRDDDSDVDMMDIDDDEDPDFSLLNSLTCPPQTCVNAGSANPKNLPVCGWTLPDLRYNCKVFTDRQIVAQNGQSGVVQGICTNKKCQNSRRSQSCPSLSQAFTAGVGTGYCSVSNYEITSAMGLPEGTQVVSCDEFPIASSKEGGNFYPKLDQNPTAVAVTCAPVYQQTLQGACNKIVGTLKTDVDYAANASSTTTNWQGWNSEEWVKTSNTWQRLAYYKSVIPVAFNEQKKTSKHIGYYHKRNFTLSLADPSSAADKSWGQQSLASYSAAKVSGSDATQVACAVNIFDQTQRYGFSSTNGLCLTGAFEHDQVYGNIPVWVGCTVQFTGTVTTTNSKRDEQGSATEDDSIGEFGGWKIKKIIIPRNPDIVVPANGYIPDSSDMLPVEYE</sequence>
<keyword evidence="2" id="KW-1185">Reference proteome</keyword>
<evidence type="ECO:0000313" key="2">
    <source>
        <dbReference type="Proteomes" id="UP001610334"/>
    </source>
</evidence>
<reference evidence="1 2" key="1">
    <citation type="submission" date="2024-07" db="EMBL/GenBank/DDBJ databases">
        <title>Section-level genome sequencing and comparative genomics of Aspergillus sections Usti and Cavernicolus.</title>
        <authorList>
            <consortium name="Lawrence Berkeley National Laboratory"/>
            <person name="Nybo J.L."/>
            <person name="Vesth T.C."/>
            <person name="Theobald S."/>
            <person name="Frisvad J.C."/>
            <person name="Larsen T.O."/>
            <person name="Kjaerboelling I."/>
            <person name="Rothschild-Mancinelli K."/>
            <person name="Lyhne E.K."/>
            <person name="Kogle M.E."/>
            <person name="Barry K."/>
            <person name="Clum A."/>
            <person name="Na H."/>
            <person name="Ledsgaard L."/>
            <person name="Lin J."/>
            <person name="Lipzen A."/>
            <person name="Kuo A."/>
            <person name="Riley R."/>
            <person name="Mondo S."/>
            <person name="Labutti K."/>
            <person name="Haridas S."/>
            <person name="Pangalinan J."/>
            <person name="Salamov A.A."/>
            <person name="Simmons B.A."/>
            <person name="Magnuson J.K."/>
            <person name="Chen J."/>
            <person name="Drula E."/>
            <person name="Henrissat B."/>
            <person name="Wiebenga A."/>
            <person name="Lubbers R.J."/>
            <person name="Gomes A.C."/>
            <person name="Makela M.R."/>
            <person name="Stajich J."/>
            <person name="Grigoriev I.V."/>
            <person name="Mortensen U.H."/>
            <person name="De Vries R.P."/>
            <person name="Baker S.E."/>
            <person name="Andersen M.R."/>
        </authorList>
    </citation>
    <scope>NUCLEOTIDE SEQUENCE [LARGE SCALE GENOMIC DNA]</scope>
    <source>
        <strain evidence="1 2">CBS 588.65</strain>
    </source>
</reference>
<dbReference type="EMBL" id="JBFXLT010000004">
    <property type="protein sequence ID" value="KAL2821672.1"/>
    <property type="molecule type" value="Genomic_DNA"/>
</dbReference>
<accession>A0ABR4I217</accession>
<evidence type="ECO:0000313" key="1">
    <source>
        <dbReference type="EMBL" id="KAL2821672.1"/>
    </source>
</evidence>
<name>A0ABR4I217_9EURO</name>